<dbReference type="GO" id="GO:0006367">
    <property type="term" value="P:transcription initiation at RNA polymerase II promoter"/>
    <property type="evidence" value="ECO:0007669"/>
    <property type="project" value="TreeGrafter"/>
</dbReference>
<feature type="region of interest" description="Disordered" evidence="7">
    <location>
        <begin position="971"/>
        <end position="1008"/>
    </location>
</feature>
<keyword evidence="5" id="KW-0804">Transcription</keyword>
<keyword evidence="11" id="KW-1185">Reference proteome</keyword>
<dbReference type="PANTHER" id="PTHR15137">
    <property type="entry name" value="TRANSCRIPTION INITIATION FACTOR TFIID"/>
    <property type="match status" value="1"/>
</dbReference>
<evidence type="ECO:0000256" key="6">
    <source>
        <dbReference type="ARBA" id="ARBA00023242"/>
    </source>
</evidence>
<keyword evidence="4" id="KW-0805">Transcription regulation</keyword>
<dbReference type="GO" id="GO:0005669">
    <property type="term" value="C:transcription factor TFIID complex"/>
    <property type="evidence" value="ECO:0007669"/>
    <property type="project" value="InterPro"/>
</dbReference>
<proteinExistence type="inferred from homology"/>
<dbReference type="InterPro" id="IPR042097">
    <property type="entry name" value="Aminopeptidase_N-like_N_sf"/>
</dbReference>
<feature type="compositionally biased region" description="Low complexity" evidence="7">
    <location>
        <begin position="18"/>
        <end position="30"/>
    </location>
</feature>
<feature type="region of interest" description="Disordered" evidence="7">
    <location>
        <begin position="657"/>
        <end position="677"/>
    </location>
</feature>
<dbReference type="GO" id="GO:0003743">
    <property type="term" value="F:translation initiation factor activity"/>
    <property type="evidence" value="ECO:0007669"/>
    <property type="project" value="UniProtKB-KW"/>
</dbReference>
<dbReference type="Proteomes" id="UP000324585">
    <property type="component" value="Unassembled WGS sequence"/>
</dbReference>
<feature type="region of interest" description="Disordered" evidence="7">
    <location>
        <begin position="1"/>
        <end position="30"/>
    </location>
</feature>
<dbReference type="GO" id="GO:0000976">
    <property type="term" value="F:transcription cis-regulatory region binding"/>
    <property type="evidence" value="ECO:0007669"/>
    <property type="project" value="TreeGrafter"/>
</dbReference>
<feature type="domain" description="Transcription initiation factor TFIID subunit 2 TPR repeats" evidence="9">
    <location>
        <begin position="880"/>
        <end position="952"/>
    </location>
</feature>
<dbReference type="Pfam" id="PF25316">
    <property type="entry name" value="TAF2_3rd"/>
    <property type="match status" value="1"/>
</dbReference>
<feature type="compositionally biased region" description="Gly residues" evidence="7">
    <location>
        <begin position="1039"/>
        <end position="1052"/>
    </location>
</feature>
<evidence type="ECO:0000313" key="11">
    <source>
        <dbReference type="Proteomes" id="UP000324585"/>
    </source>
</evidence>
<feature type="domain" description="Transcription initiation factor TFIID subunit 2 Ig-like" evidence="8">
    <location>
        <begin position="714"/>
        <end position="877"/>
    </location>
</feature>
<dbReference type="Gene3D" id="1.10.390.10">
    <property type="entry name" value="Neutral Protease Domain 2"/>
    <property type="match status" value="1"/>
</dbReference>
<evidence type="ECO:0000259" key="9">
    <source>
        <dbReference type="Pfam" id="PF25577"/>
    </source>
</evidence>
<dbReference type="GO" id="GO:0016251">
    <property type="term" value="F:RNA polymerase II general transcription initiation factor activity"/>
    <property type="evidence" value="ECO:0007669"/>
    <property type="project" value="TreeGrafter"/>
</dbReference>
<feature type="compositionally biased region" description="Basic and acidic residues" evidence="7">
    <location>
        <begin position="1172"/>
        <end position="1188"/>
    </location>
</feature>
<evidence type="ECO:0000256" key="4">
    <source>
        <dbReference type="ARBA" id="ARBA00023015"/>
    </source>
</evidence>
<dbReference type="InterPro" id="IPR027268">
    <property type="entry name" value="Peptidase_M4/M1_CTD_sf"/>
</dbReference>
<keyword evidence="10" id="KW-0396">Initiation factor</keyword>
<feature type="region of interest" description="Disordered" evidence="7">
    <location>
        <begin position="1032"/>
        <end position="1188"/>
    </location>
</feature>
<evidence type="ECO:0000256" key="7">
    <source>
        <dbReference type="SAM" id="MobiDB-lite"/>
    </source>
</evidence>
<comment type="subcellular location">
    <subcellularLocation>
        <location evidence="1">Nucleus</location>
    </subcellularLocation>
</comment>
<protein>
    <recommendedName>
        <fullName evidence="3">Transcription initiation factor TFIID subunit 2</fullName>
    </recommendedName>
</protein>
<evidence type="ECO:0000259" key="8">
    <source>
        <dbReference type="Pfam" id="PF25316"/>
    </source>
</evidence>
<dbReference type="InterPro" id="IPR057991">
    <property type="entry name" value="TPR_TAF2_C"/>
</dbReference>
<dbReference type="InterPro" id="IPR037813">
    <property type="entry name" value="TAF2"/>
</dbReference>
<evidence type="ECO:0000256" key="1">
    <source>
        <dbReference type="ARBA" id="ARBA00004123"/>
    </source>
</evidence>
<keyword evidence="6" id="KW-0539">Nucleus</keyword>
<reference evidence="11" key="1">
    <citation type="journal article" date="2019" name="Nat. Commun.">
        <title>Expansion of phycobilisome linker gene families in mesophilic red algae.</title>
        <authorList>
            <person name="Lee J."/>
            <person name="Kim D."/>
            <person name="Bhattacharya D."/>
            <person name="Yoon H.S."/>
        </authorList>
    </citation>
    <scope>NUCLEOTIDE SEQUENCE [LARGE SCALE GENOMIC DNA]</scope>
    <source>
        <strain evidence="11">CCMP 1328</strain>
    </source>
</reference>
<evidence type="ECO:0000256" key="5">
    <source>
        <dbReference type="ARBA" id="ARBA00023163"/>
    </source>
</evidence>
<evidence type="ECO:0000313" key="10">
    <source>
        <dbReference type="EMBL" id="KAA8499163.1"/>
    </source>
</evidence>
<dbReference type="GO" id="GO:0003682">
    <property type="term" value="F:chromatin binding"/>
    <property type="evidence" value="ECO:0007669"/>
    <property type="project" value="TreeGrafter"/>
</dbReference>
<comment type="caution">
    <text evidence="10">The sequence shown here is derived from an EMBL/GenBank/DDBJ whole genome shotgun (WGS) entry which is preliminary data.</text>
</comment>
<dbReference type="PANTHER" id="PTHR15137:SF9">
    <property type="entry name" value="TRANSCRIPTION INITIATION FACTOR TFIID SUBUNIT 2"/>
    <property type="match status" value="1"/>
</dbReference>
<name>A0A5J4Z8K3_PORPP</name>
<keyword evidence="10" id="KW-0648">Protein biosynthesis</keyword>
<evidence type="ECO:0000256" key="3">
    <source>
        <dbReference type="ARBA" id="ARBA00017363"/>
    </source>
</evidence>
<feature type="region of interest" description="Disordered" evidence="7">
    <location>
        <begin position="810"/>
        <end position="846"/>
    </location>
</feature>
<dbReference type="InterPro" id="IPR057345">
    <property type="entry name" value="Ig-like_TAF2"/>
</dbReference>
<dbReference type="OrthoDB" id="308861at2759"/>
<dbReference type="Gene3D" id="2.60.40.1730">
    <property type="entry name" value="tricorn interacting facor f3 domain"/>
    <property type="match status" value="1"/>
</dbReference>
<feature type="compositionally biased region" description="Gly residues" evidence="7">
    <location>
        <begin position="1154"/>
        <end position="1171"/>
    </location>
</feature>
<sequence length="1800" mass="190540">MEVDAVGGVERDAGNGRGARLNGGPVAGSAASGARGVAGGADRVAMMAAAFPTDAERRRGFRVLAQHAALHVDLASRSLRGTTRLDVVAVTGNVSCVRLNARRMAIKRVALDGHPCRFEYASALDEPALAKSLLSSSGTGSDGSMEKPLKLRTDELLQETERRLVRAEQSPHAELTVVLPDHRVTENTRQWRDADMEYARVSAAQQAFDVKAPGARALDVQNAQRSFETQFVRAMQRSSVLCIEIEYSCLDAGSALGVTFVGALSTSASTSAPPCDVLAAKAVHAIATDASLAHDAPALYMYAQGSQGRVRGWLPCVDSQDACSRLFFELSVSVPHLPSQMSNTPAQSAVCVAAAQLEDSFVVQDHGSGAGIDESVKTYVYRSSRATLPSELALAAGYFEVVPDPTHFCNITYFCPTHLLARVLDSTLFASVAQATQFLLEFFGLPAPTVPVPTRPGQIGNQGTNPSLQHPLAQCKIVWVDEAEGLSRSRVLASAEGLLIMPISVLAHAAEIDEKLAQTLNLCRALAGVFFGSFVAPFSREDAWLVYGIARFVGGLCARNALGSNWYRLYMRGLGIYLRDNAGTGGAGTAEHRTRGLFAPDPVRKELISSGVALARAEMILYIVERRVGAEVLRKVFCEALHVSSTHHAQVVAYKSGQPSNTTAVSPSGQGHGAGTSQDVPEGLLSIAGLFKMVRSLGGIEIRSIVRQWVYAASVPDFECGYRYEPKKHAVELVIKQKLLMPGRARGALEVLASPGSANVNNPGDHDRSAASAYSGSVVVRVAEPDGTHDHVVELSGVLTFVELQCHSRKSKAKVPTPTSQGAGGSGDGLDGKSDPSVQGATIKAASASSHASHATVRYVRIDPDLEWPGMTVVRQPQPAWLAQLHAERDVVSQFEACVALRDARATKEGCSALLASIMDPRLYYRVREAAAFALSGRALNEDYEYKGAQLLMLYLSSKYMHLPFREANGSALPGSISKAPKGLEEEKDTGTGSKRKSPQGHASLGTGLGLAVQNKNKTIGVPLSAAVAGVPSNAEGSTGDGAGASESGGGTIPPVSAEKKQKNPETDLVRAGINGDMKTEQAPAPLTPVDDTKANAKKVRFAAGAGGGASSKPAAKKGSGTNAADPAKKGTGTGGFHGGAAVSTSAVPKKVSAGGGVVDKSGGTGVGGVSGDKDAAEQKSQREETARRDLRKWIMEVVQDPVKVGAACEQAGRSAAKLNRFGEDYAEYFVKRALVRSLGAVRFSEADRPSAGGSGKHDLYAMYALQVLLQLLVSNNNDESVGDGESVETVTFSDEHYVADLLCSTVSYMELNRAVVPSPIALDAMRFAVHCIRLHECTRCSLRGVLVAAALSCLGRLHRLVPKLSTRCTTALSSIEHLPAPLSSLHQSRFALFCDDADDVGLLYRSMTMNNAGDEARGRAEAAAARTWLTQLLGLHCGSNHALRTRKAAMRALLDVFPTSLGLLRWMLRMGERGAELPYQHSQEALTLPLPLQQHRVRRAVLRSWSTRGVRAASELRRALQSFHPTAQLICRHLLILACTEPDPEIRALSSDLVAILYGSSVPACMLTDAEYDKQRAGLSNRYGVSNAAHERKLADGTKIRIRAPLLGAGVGDQNNANPSASFESVAGGLPAVDGDALTAAASADGDEVPLAAQKRSGKKKRAREGAPGQLSTPVPPSAGLADAAEIGLAVGIPSQSQIVGDSGPPEAKLRRKRKALRKPSHIELPAECNETHQALVLDREDEGLLRKAWAYHPLFVPDVMVHGVHPPASNDAEVASAIPGASSSLKVKISFGKPKPPE</sequence>
<dbReference type="Pfam" id="PF25577">
    <property type="entry name" value="TPR_TAF2_C"/>
    <property type="match status" value="1"/>
</dbReference>
<accession>A0A5J4Z8K3</accession>
<dbReference type="SUPFAM" id="SSF63737">
    <property type="entry name" value="Leukotriene A4 hydrolase N-terminal domain"/>
    <property type="match status" value="1"/>
</dbReference>
<dbReference type="EMBL" id="VRMN01000001">
    <property type="protein sequence ID" value="KAA8499163.1"/>
    <property type="molecule type" value="Genomic_DNA"/>
</dbReference>
<gene>
    <name evidence="10" type="ORF">FVE85_6748</name>
</gene>
<feature type="compositionally biased region" description="Low complexity" evidence="7">
    <location>
        <begin position="1111"/>
        <end position="1121"/>
    </location>
</feature>
<comment type="similarity">
    <text evidence="2">Belongs to the TAF2 family.</text>
</comment>
<evidence type="ECO:0000256" key="2">
    <source>
        <dbReference type="ARBA" id="ARBA00010937"/>
    </source>
</evidence>
<feature type="compositionally biased region" description="Basic and acidic residues" evidence="7">
    <location>
        <begin position="1058"/>
        <end position="1069"/>
    </location>
</feature>
<organism evidence="10 11">
    <name type="scientific">Porphyridium purpureum</name>
    <name type="common">Red alga</name>
    <name type="synonym">Porphyridium cruentum</name>
    <dbReference type="NCBI Taxonomy" id="35688"/>
    <lineage>
        <taxon>Eukaryota</taxon>
        <taxon>Rhodophyta</taxon>
        <taxon>Bangiophyceae</taxon>
        <taxon>Porphyridiales</taxon>
        <taxon>Porphyridiaceae</taxon>
        <taxon>Porphyridium</taxon>
    </lineage>
</organism>
<feature type="region of interest" description="Disordered" evidence="7">
    <location>
        <begin position="1645"/>
        <end position="1680"/>
    </location>
</feature>